<dbReference type="Proteomes" id="UP001597460">
    <property type="component" value="Unassembled WGS sequence"/>
</dbReference>
<dbReference type="Gene3D" id="2.60.40.1080">
    <property type="match status" value="1"/>
</dbReference>
<dbReference type="Pfam" id="PF02368">
    <property type="entry name" value="Big_2"/>
    <property type="match status" value="1"/>
</dbReference>
<dbReference type="SUPFAM" id="SSF49373">
    <property type="entry name" value="Invasin/intimin cell-adhesion fragments"/>
    <property type="match status" value="1"/>
</dbReference>
<evidence type="ECO:0000313" key="3">
    <source>
        <dbReference type="Proteomes" id="UP001597460"/>
    </source>
</evidence>
<dbReference type="RefSeq" id="WP_390303707.1">
    <property type="nucleotide sequence ID" value="NZ_JBHULI010000025.1"/>
</dbReference>
<sequence length="473" mass="50823">MALINTTRTILAGLLLMFIVQGCERSVDGLEEPGFTENPDVFIDGFSSGLEYYPFEGSRLDAFSVDNDNTYDNSNLAMRFDVPNVGDPLGTYAGAIFRDENGGRDLTSYNALTFYAKGTIAGTINEIGFGQDFLGNEYAVTLNNLKLTTNWEKYVIPIPNASVLTSSQGLFWYAEGPEDGDGYSFWVDELKYENLSGLAQPRPAINNGNDETQTSFIGSSIQLPGLTFTINQANGVDVTVGAAPAYFTFSSSEPGVATVNENGLVSVVGEGTTEITATLNGVEANGSLTIESIGNFTPAPTPSESPDDVISIFSDAYDNVPVDFYNGFYAPFQTTTSNDFTVNGNSVLNYENFNFVGIEFNQNVPTIDGSNMTNLSVDIYLPNAVPPGSAFAVNLRDYGADDSFGGGDDSTARINITPGTNPALVSGQWINIDLDISGMTNRSNLGQIVFDDDQGKALDGATIYVDNIYLYNE</sequence>
<dbReference type="Gene3D" id="2.60.120.260">
    <property type="entry name" value="Galactose-binding domain-like"/>
    <property type="match status" value="1"/>
</dbReference>
<evidence type="ECO:0000313" key="2">
    <source>
        <dbReference type="EMBL" id="MFD2533426.1"/>
    </source>
</evidence>
<feature type="domain" description="BIG2" evidence="1">
    <location>
        <begin position="217"/>
        <end position="289"/>
    </location>
</feature>
<gene>
    <name evidence="2" type="ORF">ACFSVN_13305</name>
</gene>
<organism evidence="2 3">
    <name type="scientific">Gracilimonas halophila</name>
    <dbReference type="NCBI Taxonomy" id="1834464"/>
    <lineage>
        <taxon>Bacteria</taxon>
        <taxon>Pseudomonadati</taxon>
        <taxon>Balneolota</taxon>
        <taxon>Balneolia</taxon>
        <taxon>Balneolales</taxon>
        <taxon>Balneolaceae</taxon>
        <taxon>Gracilimonas</taxon>
    </lineage>
</organism>
<comment type="caution">
    <text evidence="2">The sequence shown here is derived from an EMBL/GenBank/DDBJ whole genome shotgun (WGS) entry which is preliminary data.</text>
</comment>
<dbReference type="EMBL" id="JBHULI010000025">
    <property type="protein sequence ID" value="MFD2533426.1"/>
    <property type="molecule type" value="Genomic_DNA"/>
</dbReference>
<accession>A0ABW5JMS4</accession>
<dbReference type="Gene3D" id="2.60.120.430">
    <property type="entry name" value="Galactose-binding lectin"/>
    <property type="match status" value="1"/>
</dbReference>
<dbReference type="InterPro" id="IPR008964">
    <property type="entry name" value="Invasin/intimin_cell_adhesion"/>
</dbReference>
<dbReference type="InterPro" id="IPR008979">
    <property type="entry name" value="Galactose-bd-like_sf"/>
</dbReference>
<dbReference type="SMART" id="SM00635">
    <property type="entry name" value="BID_2"/>
    <property type="match status" value="1"/>
</dbReference>
<dbReference type="InterPro" id="IPR003343">
    <property type="entry name" value="Big_2"/>
</dbReference>
<evidence type="ECO:0000259" key="1">
    <source>
        <dbReference type="SMART" id="SM00635"/>
    </source>
</evidence>
<protein>
    <submittedName>
        <fullName evidence="2">Ig-like domain-containing protein</fullName>
    </submittedName>
</protein>
<proteinExistence type="predicted"/>
<dbReference type="SUPFAM" id="SSF49785">
    <property type="entry name" value="Galactose-binding domain-like"/>
    <property type="match status" value="1"/>
</dbReference>
<keyword evidence="3" id="KW-1185">Reference proteome</keyword>
<name>A0ABW5JMS4_9BACT</name>
<reference evidence="3" key="1">
    <citation type="journal article" date="2019" name="Int. J. Syst. Evol. Microbiol.">
        <title>The Global Catalogue of Microorganisms (GCM) 10K type strain sequencing project: providing services to taxonomists for standard genome sequencing and annotation.</title>
        <authorList>
            <consortium name="The Broad Institute Genomics Platform"/>
            <consortium name="The Broad Institute Genome Sequencing Center for Infectious Disease"/>
            <person name="Wu L."/>
            <person name="Ma J."/>
        </authorList>
    </citation>
    <scope>NUCLEOTIDE SEQUENCE [LARGE SCALE GENOMIC DNA]</scope>
    <source>
        <strain evidence="3">KCTC 52042</strain>
    </source>
</reference>